<evidence type="ECO:0000256" key="2">
    <source>
        <dbReference type="SAM" id="SignalP"/>
    </source>
</evidence>
<feature type="signal peptide" evidence="2">
    <location>
        <begin position="1"/>
        <end position="27"/>
    </location>
</feature>
<dbReference type="VEuPathDB" id="PiroplasmaDB:TA12565"/>
<evidence type="ECO:0000256" key="1">
    <source>
        <dbReference type="SAM" id="Phobius"/>
    </source>
</evidence>
<keyword evidence="1 4" id="KW-0812">Transmembrane</keyword>
<protein>
    <submittedName>
        <fullName evidence="4">Cargo protein (Transmembrane protein tmp21 homologue), putative</fullName>
    </submittedName>
</protein>
<sequence length="213" mass="24146">MVIPSFNFNLTTLFILLLFNFTINSSCSYIDATTYLEPYQQFCLSEVVGKDMFVHLTFGILDLKPDQFYSAYVIEEGSDQYIFRESAIRNDVSLSFTSVEGPSITLCVNGPQSGTNFNFSLKFGADARDYSIIAKSSHLDPVDIRVQNVLDELSAFHKAQIIGASSIDRISEKAIKTYHLLARFAIANSVFVIFSTLCYIFYFRNFFKSKKLI</sequence>
<keyword evidence="1" id="KW-0472">Membrane</keyword>
<organism evidence="4">
    <name type="scientific">Theileria annulata</name>
    <dbReference type="NCBI Taxonomy" id="5874"/>
    <lineage>
        <taxon>Eukaryota</taxon>
        <taxon>Sar</taxon>
        <taxon>Alveolata</taxon>
        <taxon>Apicomplexa</taxon>
        <taxon>Aconoidasida</taxon>
        <taxon>Piroplasmida</taxon>
        <taxon>Theileriidae</taxon>
        <taxon>Theileria</taxon>
    </lineage>
</organism>
<dbReference type="Pfam" id="PF01105">
    <property type="entry name" value="EMP24_GP25L"/>
    <property type="match status" value="1"/>
</dbReference>
<evidence type="ECO:0000313" key="5">
    <source>
        <dbReference type="EMBL" id="SVP91871.1"/>
    </source>
</evidence>
<reference evidence="4" key="1">
    <citation type="submission" date="2018-07" db="EMBL/GenBank/DDBJ databases">
        <authorList>
            <person name="Quirk P.G."/>
            <person name="Krulwich T.A."/>
        </authorList>
    </citation>
    <scope>NUCLEOTIDE SEQUENCE</scope>
    <source>
        <strain evidence="4">Anand</strain>
    </source>
</reference>
<feature type="transmembrane region" description="Helical" evidence="1">
    <location>
        <begin position="180"/>
        <end position="203"/>
    </location>
</feature>
<dbReference type="EMBL" id="UIVT01000002">
    <property type="protein sequence ID" value="SVP91591.1"/>
    <property type="molecule type" value="Genomic_DNA"/>
</dbReference>
<accession>A0A3B0N5Q5</accession>
<evidence type="ECO:0000259" key="3">
    <source>
        <dbReference type="SMART" id="SM01190"/>
    </source>
</evidence>
<dbReference type="SMART" id="SM01190">
    <property type="entry name" value="EMP24_GP25L"/>
    <property type="match status" value="1"/>
</dbReference>
<evidence type="ECO:0000313" key="4">
    <source>
        <dbReference type="EMBL" id="SVP91591.1"/>
    </source>
</evidence>
<dbReference type="EMBL" id="UIVS01000002">
    <property type="protein sequence ID" value="SVP91871.1"/>
    <property type="molecule type" value="Genomic_DNA"/>
</dbReference>
<dbReference type="InterPro" id="IPR009038">
    <property type="entry name" value="GOLD_dom"/>
</dbReference>
<keyword evidence="2" id="KW-0732">Signal</keyword>
<feature type="domain" description="GOLD" evidence="3">
    <location>
        <begin position="31"/>
        <end position="208"/>
    </location>
</feature>
<feature type="chain" id="PRO_5033367022" evidence="2">
    <location>
        <begin position="28"/>
        <end position="213"/>
    </location>
</feature>
<name>A0A3B0N5Q5_THEAN</name>
<dbReference type="AlphaFoldDB" id="A0A3B0N5Q5"/>
<gene>
    <name evidence="4" type="ORF">TAT_000184400</name>
    <name evidence="5" type="ORF">TAV_000184600</name>
</gene>
<keyword evidence="1" id="KW-1133">Transmembrane helix</keyword>
<proteinExistence type="predicted"/>